<name>A0A9K3CWS6_9EUKA</name>
<organism evidence="9 10">
    <name type="scientific">Kipferlia bialata</name>
    <dbReference type="NCBI Taxonomy" id="797122"/>
    <lineage>
        <taxon>Eukaryota</taxon>
        <taxon>Metamonada</taxon>
        <taxon>Carpediemonas-like organisms</taxon>
        <taxon>Kipferlia</taxon>
    </lineage>
</organism>
<evidence type="ECO:0000256" key="2">
    <source>
        <dbReference type="ARBA" id="ARBA00004245"/>
    </source>
</evidence>
<keyword evidence="5" id="KW-0969">Cilium</keyword>
<evidence type="ECO:0000313" key="9">
    <source>
        <dbReference type="EMBL" id="GIQ83044.1"/>
    </source>
</evidence>
<dbReference type="Proteomes" id="UP000265618">
    <property type="component" value="Unassembled WGS sequence"/>
</dbReference>
<dbReference type="GO" id="GO:0032266">
    <property type="term" value="F:phosphatidylinositol-3-phosphate binding"/>
    <property type="evidence" value="ECO:0007669"/>
    <property type="project" value="TreeGrafter"/>
</dbReference>
<dbReference type="GO" id="GO:0034464">
    <property type="term" value="C:BBSome"/>
    <property type="evidence" value="ECO:0007669"/>
    <property type="project" value="InterPro"/>
</dbReference>
<evidence type="ECO:0000256" key="6">
    <source>
        <dbReference type="ARBA" id="ARBA00023212"/>
    </source>
</evidence>
<evidence type="ECO:0000313" key="10">
    <source>
        <dbReference type="Proteomes" id="UP000265618"/>
    </source>
</evidence>
<accession>A0A9K3CWS6</accession>
<dbReference type="Gene3D" id="2.40.50.140">
    <property type="entry name" value="Nucleic acid-binding proteins"/>
    <property type="match status" value="1"/>
</dbReference>
<dbReference type="GO" id="GO:0036064">
    <property type="term" value="C:ciliary basal body"/>
    <property type="evidence" value="ECO:0007669"/>
    <property type="project" value="TreeGrafter"/>
</dbReference>
<comment type="similarity">
    <text evidence="3">Belongs to the BBS5 family.</text>
</comment>
<dbReference type="AlphaFoldDB" id="A0A9K3CWS6"/>
<protein>
    <submittedName>
        <fullName evidence="9">Bardet-Biedl syndrome 5 protein</fullName>
    </submittedName>
</protein>
<dbReference type="InterPro" id="IPR006606">
    <property type="entry name" value="BBL5"/>
</dbReference>
<sequence length="280" mass="30727">MQQDTIFSEMMQVQGTDTAGKFFDDVSRLDLRSADASIDAKLDINMAVLRFSRNDEQPLDTSKGAQLQVNIVTSLGSGKEGQYDKSLNKEFFESQGIHYAMCGKVFQMTSDKEDKKKIVIWYAEASGNFNVAIPYVAMDSVGVRKTRIGPALVLASQAEGSEFSMGFRIDPATRLNTVAAEIIQMCRAANVKPEYGVRAVTESGPADLASVTEQMQPDRIVEQVLPGAPEAAHKQDILARYSTTSGEDTKERDPVFSPELGLCIESLAEGYSIEDLWSVE</sequence>
<evidence type="ECO:0000256" key="4">
    <source>
        <dbReference type="ARBA" id="ARBA00022490"/>
    </source>
</evidence>
<dbReference type="GO" id="GO:0003899">
    <property type="term" value="F:DNA-directed RNA polymerase activity"/>
    <property type="evidence" value="ECO:0007669"/>
    <property type="project" value="InterPro"/>
</dbReference>
<evidence type="ECO:0000259" key="8">
    <source>
        <dbReference type="Pfam" id="PF07289"/>
    </source>
</evidence>
<comment type="subcellular location">
    <subcellularLocation>
        <location evidence="1">Cell projection</location>
        <location evidence="1">Cilium</location>
    </subcellularLocation>
    <subcellularLocation>
        <location evidence="2">Cytoplasm</location>
        <location evidence="2">Cytoskeleton</location>
    </subcellularLocation>
</comment>
<feature type="domain" description="BBSome complex member BBS5 PH" evidence="8">
    <location>
        <begin position="119"/>
        <end position="279"/>
    </location>
</feature>
<keyword evidence="7" id="KW-0966">Cell projection</keyword>
<proteinExistence type="inferred from homology"/>
<keyword evidence="10" id="KW-1185">Reference proteome</keyword>
<comment type="caution">
    <text evidence="9">The sequence shown here is derived from an EMBL/GenBank/DDBJ whole genome shotgun (WGS) entry which is preliminary data.</text>
</comment>
<reference evidence="9 10" key="1">
    <citation type="journal article" date="2018" name="PLoS ONE">
        <title>The draft genome of Kipferlia bialata reveals reductive genome evolution in fornicate parasites.</title>
        <authorList>
            <person name="Tanifuji G."/>
            <person name="Takabayashi S."/>
            <person name="Kume K."/>
            <person name="Takagi M."/>
            <person name="Nakayama T."/>
            <person name="Kamikawa R."/>
            <person name="Inagaki Y."/>
            <person name="Hashimoto T."/>
        </authorList>
    </citation>
    <scope>NUCLEOTIDE SEQUENCE [LARGE SCALE GENOMIC DNA]</scope>
    <source>
        <strain evidence="9">NY0173</strain>
    </source>
</reference>
<dbReference type="GO" id="GO:0060271">
    <property type="term" value="P:cilium assembly"/>
    <property type="evidence" value="ECO:0007669"/>
    <property type="project" value="TreeGrafter"/>
</dbReference>
<dbReference type="PANTHER" id="PTHR21351">
    <property type="entry name" value="BARDET-BIEDL SYNDROME PROTEIN 5"/>
    <property type="match status" value="1"/>
</dbReference>
<evidence type="ECO:0000256" key="3">
    <source>
        <dbReference type="ARBA" id="ARBA00005822"/>
    </source>
</evidence>
<dbReference type="EMBL" id="BDIP01000904">
    <property type="protein sequence ID" value="GIQ83044.1"/>
    <property type="molecule type" value="Genomic_DNA"/>
</dbReference>
<dbReference type="PANTHER" id="PTHR21351:SF0">
    <property type="entry name" value="BARDET-BIEDL SYNDROME 5 PROTEIN"/>
    <property type="match status" value="1"/>
</dbReference>
<evidence type="ECO:0000256" key="7">
    <source>
        <dbReference type="ARBA" id="ARBA00023273"/>
    </source>
</evidence>
<dbReference type="GO" id="GO:0006351">
    <property type="term" value="P:DNA-templated transcription"/>
    <property type="evidence" value="ECO:0007669"/>
    <property type="project" value="InterPro"/>
</dbReference>
<keyword evidence="6" id="KW-0206">Cytoskeleton</keyword>
<dbReference type="OrthoDB" id="10261999at2759"/>
<evidence type="ECO:0000256" key="1">
    <source>
        <dbReference type="ARBA" id="ARBA00004138"/>
    </source>
</evidence>
<dbReference type="SUPFAM" id="SSF50249">
    <property type="entry name" value="Nucleic acid-binding proteins"/>
    <property type="match status" value="1"/>
</dbReference>
<evidence type="ECO:0000256" key="5">
    <source>
        <dbReference type="ARBA" id="ARBA00023069"/>
    </source>
</evidence>
<dbReference type="InterPro" id="IPR012340">
    <property type="entry name" value="NA-bd_OB-fold"/>
</dbReference>
<keyword evidence="4" id="KW-0963">Cytoplasm</keyword>
<dbReference type="Pfam" id="PF07289">
    <property type="entry name" value="BBL5"/>
    <property type="match status" value="1"/>
</dbReference>
<dbReference type="InterPro" id="IPR014003">
    <property type="entry name" value="BBS5_PH"/>
</dbReference>
<gene>
    <name evidence="9" type="ORF">KIPB_004291</name>
</gene>